<dbReference type="Pfam" id="PF22917">
    <property type="entry name" value="PRISE"/>
    <property type="match status" value="1"/>
</dbReference>
<name>A0A072NW04_9EURO</name>
<accession>A0A072NW04</accession>
<proteinExistence type="predicted"/>
<dbReference type="Proteomes" id="UP000027920">
    <property type="component" value="Unassembled WGS sequence"/>
</dbReference>
<dbReference type="CDD" id="cd08948">
    <property type="entry name" value="5beta-POR_like_SDR_a"/>
    <property type="match status" value="1"/>
</dbReference>
<dbReference type="PANTHER" id="PTHR32487:SF0">
    <property type="entry name" value="3-OXO-DELTA(4,5)-STEROID 5-BETA-REDUCTASE"/>
    <property type="match status" value="1"/>
</dbReference>
<dbReference type="OrthoDB" id="1731983at2759"/>
<dbReference type="InterPro" id="IPR036291">
    <property type="entry name" value="NAD(P)-bd_dom_sf"/>
</dbReference>
<protein>
    <recommendedName>
        <fullName evidence="1">PRISE-like Rossmann-fold domain-containing protein</fullName>
    </recommendedName>
</protein>
<reference evidence="2 3" key="1">
    <citation type="submission" date="2013-03" db="EMBL/GenBank/DDBJ databases">
        <title>The Genome Sequence of Exophiala aquamarina CBS 119918.</title>
        <authorList>
            <consortium name="The Broad Institute Genomics Platform"/>
            <person name="Cuomo C."/>
            <person name="de Hoog S."/>
            <person name="Gorbushina A."/>
            <person name="Walker B."/>
            <person name="Young S.K."/>
            <person name="Zeng Q."/>
            <person name="Gargeya S."/>
            <person name="Fitzgerald M."/>
            <person name="Haas B."/>
            <person name="Abouelleil A."/>
            <person name="Allen A.W."/>
            <person name="Alvarado L."/>
            <person name="Arachchi H.M."/>
            <person name="Berlin A.M."/>
            <person name="Chapman S.B."/>
            <person name="Gainer-Dewar J."/>
            <person name="Goldberg J."/>
            <person name="Griggs A."/>
            <person name="Gujja S."/>
            <person name="Hansen M."/>
            <person name="Howarth C."/>
            <person name="Imamovic A."/>
            <person name="Ireland A."/>
            <person name="Larimer J."/>
            <person name="McCowan C."/>
            <person name="Murphy C."/>
            <person name="Pearson M."/>
            <person name="Poon T.W."/>
            <person name="Priest M."/>
            <person name="Roberts A."/>
            <person name="Saif S."/>
            <person name="Shea T."/>
            <person name="Sisk P."/>
            <person name="Sykes S."/>
            <person name="Wortman J."/>
            <person name="Nusbaum C."/>
            <person name="Birren B."/>
        </authorList>
    </citation>
    <scope>NUCLEOTIDE SEQUENCE [LARGE SCALE GENOMIC DNA]</scope>
    <source>
        <strain evidence="2 3">CBS 119918</strain>
    </source>
</reference>
<evidence type="ECO:0000259" key="1">
    <source>
        <dbReference type="Pfam" id="PF22917"/>
    </source>
</evidence>
<sequence length="391" mass="44892">MSPKVALVTGGNGISGNAIVEHLIRQPESQWSKIIVTSNSPLKAQWQDYRVKFIAINYLEPLEKIIERIRLHCADVTHAYFCSYIHNADNDFDNLWQMNVPLFKNFLISIDTVATNTLQRVCLQTGGKHYGVHQGAMFAPISEEHTPRWEDGANFYHPQEDLLFDLQKQRKWGWNVIRPQAIIGYTPGASGMTAALKLVQYLIICRENGSAPRFPGNEMFYNFVDDFSYAPSIADMTIWATTQEHTKNEAFNHANGDVICWKYFYPRIAKYLGVTVPDDLQFTSKGTWGGRSLEFKMLEWAAGKKPVWDSICQKYGGKPESFDWGAWAYFDWASSRNWLTLMSLSKARKMGWLRYDDSYDTWVKTIRAFENAGVLPDHTLWETPQPNGFSH</sequence>
<dbReference type="GeneID" id="25287121"/>
<dbReference type="RefSeq" id="XP_013254182.1">
    <property type="nucleotide sequence ID" value="XM_013398728.1"/>
</dbReference>
<dbReference type="STRING" id="1182545.A0A072NW04"/>
<dbReference type="VEuPathDB" id="FungiDB:A1O9_12227"/>
<keyword evidence="3" id="KW-1185">Reference proteome</keyword>
<evidence type="ECO:0000313" key="2">
    <source>
        <dbReference type="EMBL" id="KEF51592.1"/>
    </source>
</evidence>
<dbReference type="InterPro" id="IPR055222">
    <property type="entry name" value="PRISE-like_Rossmann-fold"/>
</dbReference>
<dbReference type="PANTHER" id="PTHR32487">
    <property type="entry name" value="3-OXO-DELTA(4,5)-STEROID 5-BETA-REDUCTASE"/>
    <property type="match status" value="1"/>
</dbReference>
<dbReference type="HOGENOM" id="CLU_030125_1_0_1"/>
<dbReference type="Gene3D" id="3.40.50.720">
    <property type="entry name" value="NAD(P)-binding Rossmann-like Domain"/>
    <property type="match status" value="1"/>
</dbReference>
<comment type="caution">
    <text evidence="2">The sequence shown here is derived from an EMBL/GenBank/DDBJ whole genome shotgun (WGS) entry which is preliminary data.</text>
</comment>
<dbReference type="AlphaFoldDB" id="A0A072NW04"/>
<feature type="domain" description="PRISE-like Rossmann-fold" evidence="1">
    <location>
        <begin position="6"/>
        <end position="318"/>
    </location>
</feature>
<gene>
    <name evidence="2" type="ORF">A1O9_12227</name>
</gene>
<dbReference type="EMBL" id="AMGV01000022">
    <property type="protein sequence ID" value="KEF51592.1"/>
    <property type="molecule type" value="Genomic_DNA"/>
</dbReference>
<evidence type="ECO:0000313" key="3">
    <source>
        <dbReference type="Proteomes" id="UP000027920"/>
    </source>
</evidence>
<dbReference type="SUPFAM" id="SSF51735">
    <property type="entry name" value="NAD(P)-binding Rossmann-fold domains"/>
    <property type="match status" value="1"/>
</dbReference>
<organism evidence="2 3">
    <name type="scientific">Exophiala aquamarina CBS 119918</name>
    <dbReference type="NCBI Taxonomy" id="1182545"/>
    <lineage>
        <taxon>Eukaryota</taxon>
        <taxon>Fungi</taxon>
        <taxon>Dikarya</taxon>
        <taxon>Ascomycota</taxon>
        <taxon>Pezizomycotina</taxon>
        <taxon>Eurotiomycetes</taxon>
        <taxon>Chaetothyriomycetidae</taxon>
        <taxon>Chaetothyriales</taxon>
        <taxon>Herpotrichiellaceae</taxon>
        <taxon>Exophiala</taxon>
    </lineage>
</organism>